<protein>
    <submittedName>
        <fullName evidence="1">Uncharacterized protein</fullName>
    </submittedName>
</protein>
<dbReference type="EMBL" id="AP018448">
    <property type="protein sequence ID" value="BBC34590.1"/>
    <property type="molecule type" value="Genomic_DNA"/>
</dbReference>
<evidence type="ECO:0000313" key="2">
    <source>
        <dbReference type="Proteomes" id="UP001321542"/>
    </source>
</evidence>
<gene>
    <name evidence="1" type="ORF">SGFS_058840</name>
</gene>
<reference evidence="1 2" key="2">
    <citation type="journal article" date="2023" name="ChemBioChem">
        <title>Acyltransferase Domain Exchange between Two Independent Type I Polyketide Synthases in the Same Producer Strain of Macrolide Antibiotics.</title>
        <authorList>
            <person name="Kudo F."/>
            <person name="Kishikawa K."/>
            <person name="Tsuboi K."/>
            <person name="Kido T."/>
            <person name="Usui T."/>
            <person name="Hashimoto J."/>
            <person name="Shin-Ya K."/>
            <person name="Miyanaga A."/>
            <person name="Eguchi T."/>
        </authorList>
    </citation>
    <scope>NUCLEOTIDE SEQUENCE [LARGE SCALE GENOMIC DNA]</scope>
    <source>
        <strain evidence="1 2">A-8890</strain>
    </source>
</reference>
<dbReference type="Proteomes" id="UP001321542">
    <property type="component" value="Chromosome"/>
</dbReference>
<evidence type="ECO:0000313" key="1">
    <source>
        <dbReference type="EMBL" id="BBC34590.1"/>
    </source>
</evidence>
<reference evidence="1 2" key="1">
    <citation type="journal article" date="2010" name="ChemBioChem">
        <title>Cloning and characterization of the biosynthetic gene cluster of 16-membered macrolide antibiotic FD-891: involvement of a dual functional cytochrome P450 monooxygenase catalyzing epoxidation and hydroxylation.</title>
        <authorList>
            <person name="Kudo F."/>
            <person name="Motegi A."/>
            <person name="Mizoue K."/>
            <person name="Eguchi T."/>
        </authorList>
    </citation>
    <scope>NUCLEOTIDE SEQUENCE [LARGE SCALE GENOMIC DNA]</scope>
    <source>
        <strain evidence="1 2">A-8890</strain>
    </source>
</reference>
<keyword evidence="2" id="KW-1185">Reference proteome</keyword>
<organism evidence="1 2">
    <name type="scientific">Streptomyces graminofaciens</name>
    <dbReference type="NCBI Taxonomy" id="68212"/>
    <lineage>
        <taxon>Bacteria</taxon>
        <taxon>Bacillati</taxon>
        <taxon>Actinomycetota</taxon>
        <taxon>Actinomycetes</taxon>
        <taxon>Kitasatosporales</taxon>
        <taxon>Streptomycetaceae</taxon>
        <taxon>Streptomyces</taxon>
    </lineage>
</organism>
<name>A0ABN5VMU5_9ACTN</name>
<dbReference type="RefSeq" id="WP_286254594.1">
    <property type="nucleotide sequence ID" value="NZ_AP018448.1"/>
</dbReference>
<proteinExistence type="predicted"/>
<accession>A0ABN5VMU5</accession>
<sequence>MFEIRVICDPTDTDTIVAALDRTFTTGTVTVCPTRDRKRHRLYVRADHQAANAAPSEDWPSAADAYADAPDAREEFDWLLSEAHAGRRNREWWLRRAAVVDRRSAHLPPDGRMRDEHAMELAHFLIELDGADVTGDPRAYVRRQYACWTRNN</sequence>